<organism evidence="2 3">
    <name type="scientific">Candidatus Flavonifractor intestinigallinarum</name>
    <dbReference type="NCBI Taxonomy" id="2838586"/>
    <lineage>
        <taxon>Bacteria</taxon>
        <taxon>Bacillati</taxon>
        <taxon>Bacillota</taxon>
        <taxon>Clostridia</taxon>
        <taxon>Eubacteriales</taxon>
        <taxon>Oscillospiraceae</taxon>
        <taxon>Flavonifractor</taxon>
    </lineage>
</organism>
<evidence type="ECO:0000313" key="3">
    <source>
        <dbReference type="Proteomes" id="UP000823921"/>
    </source>
</evidence>
<name>A0A9D2SBN5_9FIRM</name>
<reference evidence="2" key="1">
    <citation type="journal article" date="2021" name="PeerJ">
        <title>Extensive microbial diversity within the chicken gut microbiome revealed by metagenomics and culture.</title>
        <authorList>
            <person name="Gilroy R."/>
            <person name="Ravi A."/>
            <person name="Getino M."/>
            <person name="Pursley I."/>
            <person name="Horton D.L."/>
            <person name="Alikhan N.F."/>
            <person name="Baker D."/>
            <person name="Gharbi K."/>
            <person name="Hall N."/>
            <person name="Watson M."/>
            <person name="Adriaenssens E.M."/>
            <person name="Foster-Nyarko E."/>
            <person name="Jarju S."/>
            <person name="Secka A."/>
            <person name="Antonio M."/>
            <person name="Oren A."/>
            <person name="Chaudhuri R.R."/>
            <person name="La Ragione R."/>
            <person name="Hildebrand F."/>
            <person name="Pallen M.J."/>
        </authorList>
    </citation>
    <scope>NUCLEOTIDE SEQUENCE</scope>
    <source>
        <strain evidence="2">CHK192-8294</strain>
    </source>
</reference>
<evidence type="ECO:0000256" key="1">
    <source>
        <dbReference type="SAM" id="MobiDB-lite"/>
    </source>
</evidence>
<evidence type="ECO:0000313" key="2">
    <source>
        <dbReference type="EMBL" id="HJB80766.1"/>
    </source>
</evidence>
<comment type="caution">
    <text evidence="2">The sequence shown here is derived from an EMBL/GenBank/DDBJ whole genome shotgun (WGS) entry which is preliminary data.</text>
</comment>
<sequence>MWLAQQQRRKRKDGGSQVGTVTLGGDPAGVCLDGERRDLPVFAPGGYVWRPARGDQVLVLKTGAEGEAPCVAGVRCAEEYGVAEGEVLIFSGGASIRLGRDGTVSVTGKLLVDGKEVMTRE</sequence>
<proteinExistence type="predicted"/>
<feature type="region of interest" description="Disordered" evidence="1">
    <location>
        <begin position="1"/>
        <end position="27"/>
    </location>
</feature>
<accession>A0A9D2SBN5</accession>
<gene>
    <name evidence="2" type="ORF">H9712_07255</name>
</gene>
<dbReference type="AlphaFoldDB" id="A0A9D2SBN5"/>
<dbReference type="EMBL" id="DWXO01000070">
    <property type="protein sequence ID" value="HJB80766.1"/>
    <property type="molecule type" value="Genomic_DNA"/>
</dbReference>
<dbReference type="Proteomes" id="UP000823921">
    <property type="component" value="Unassembled WGS sequence"/>
</dbReference>
<protein>
    <submittedName>
        <fullName evidence="2">Uncharacterized protein</fullName>
    </submittedName>
</protein>
<reference evidence="2" key="2">
    <citation type="submission" date="2021-04" db="EMBL/GenBank/DDBJ databases">
        <authorList>
            <person name="Gilroy R."/>
        </authorList>
    </citation>
    <scope>NUCLEOTIDE SEQUENCE</scope>
    <source>
        <strain evidence="2">CHK192-8294</strain>
    </source>
</reference>